<name>A0A1B0A7Q0_GLOPL</name>
<dbReference type="AlphaFoldDB" id="A0A1B0A7Q0"/>
<reference evidence="2" key="1">
    <citation type="submission" date="2014-03" db="EMBL/GenBank/DDBJ databases">
        <authorList>
            <person name="Aksoy S."/>
            <person name="Warren W."/>
            <person name="Wilson R.K."/>
        </authorList>
    </citation>
    <scope>NUCLEOTIDE SEQUENCE [LARGE SCALE GENOMIC DNA]</scope>
    <source>
        <strain evidence="2">IAEA</strain>
    </source>
</reference>
<dbReference type="VEuPathDB" id="VectorBase:GPAI036882"/>
<evidence type="ECO:0000313" key="2">
    <source>
        <dbReference type="Proteomes" id="UP000092445"/>
    </source>
</evidence>
<dbReference type="Proteomes" id="UP000092445">
    <property type="component" value="Unassembled WGS sequence"/>
</dbReference>
<keyword evidence="2" id="KW-1185">Reference proteome</keyword>
<evidence type="ECO:0000313" key="1">
    <source>
        <dbReference type="EnsemblMetazoa" id="GPAI036882-PA"/>
    </source>
</evidence>
<protein>
    <submittedName>
        <fullName evidence="1">Uncharacterized protein</fullName>
    </submittedName>
</protein>
<proteinExistence type="predicted"/>
<dbReference type="EnsemblMetazoa" id="GPAI036882-RA">
    <property type="protein sequence ID" value="GPAI036882-PA"/>
    <property type="gene ID" value="GPAI036882"/>
</dbReference>
<accession>A0A1B0A7Q0</accession>
<sequence length="84" mass="9589">MSKECAGSESEEGEETYVVYTSDNKDAILRGQKCSRFILQLITKWLTEVFANYRYLEVEKSKLEKSIKQFEEGLGRGGSTAVQR</sequence>
<organism evidence="1 2">
    <name type="scientific">Glossina pallidipes</name>
    <name type="common">Tsetse fly</name>
    <dbReference type="NCBI Taxonomy" id="7398"/>
    <lineage>
        <taxon>Eukaryota</taxon>
        <taxon>Metazoa</taxon>
        <taxon>Ecdysozoa</taxon>
        <taxon>Arthropoda</taxon>
        <taxon>Hexapoda</taxon>
        <taxon>Insecta</taxon>
        <taxon>Pterygota</taxon>
        <taxon>Neoptera</taxon>
        <taxon>Endopterygota</taxon>
        <taxon>Diptera</taxon>
        <taxon>Brachycera</taxon>
        <taxon>Muscomorpha</taxon>
        <taxon>Hippoboscoidea</taxon>
        <taxon>Glossinidae</taxon>
        <taxon>Glossina</taxon>
    </lineage>
</organism>
<reference evidence="1" key="2">
    <citation type="submission" date="2020-05" db="UniProtKB">
        <authorList>
            <consortium name="EnsemblMetazoa"/>
        </authorList>
    </citation>
    <scope>IDENTIFICATION</scope>
    <source>
        <strain evidence="1">IAEA</strain>
    </source>
</reference>